<dbReference type="AlphaFoldDB" id="A0AA85B7X3"/>
<name>A0AA85B7X3_9TREM</name>
<dbReference type="Proteomes" id="UP000050791">
    <property type="component" value="Unassembled WGS sequence"/>
</dbReference>
<dbReference type="WBParaSite" id="SMTH1_3400.1">
    <property type="protein sequence ID" value="SMTH1_3400.1"/>
    <property type="gene ID" value="SMTH1_3400"/>
</dbReference>
<evidence type="ECO:0000313" key="1">
    <source>
        <dbReference type="Proteomes" id="UP000050791"/>
    </source>
</evidence>
<organism evidence="1 2">
    <name type="scientific">Schistosoma mattheei</name>
    <dbReference type="NCBI Taxonomy" id="31246"/>
    <lineage>
        <taxon>Eukaryota</taxon>
        <taxon>Metazoa</taxon>
        <taxon>Spiralia</taxon>
        <taxon>Lophotrochozoa</taxon>
        <taxon>Platyhelminthes</taxon>
        <taxon>Trematoda</taxon>
        <taxon>Digenea</taxon>
        <taxon>Strigeidida</taxon>
        <taxon>Schistosomatoidea</taxon>
        <taxon>Schistosomatidae</taxon>
        <taxon>Schistosoma</taxon>
    </lineage>
</organism>
<evidence type="ECO:0000313" key="2">
    <source>
        <dbReference type="WBParaSite" id="SMTH1_3400.1"/>
    </source>
</evidence>
<accession>A0AA85B7X3</accession>
<reference evidence="2" key="1">
    <citation type="submission" date="2023-11" db="UniProtKB">
        <authorList>
            <consortium name="WormBaseParasite"/>
        </authorList>
    </citation>
    <scope>IDENTIFICATION</scope>
</reference>
<proteinExistence type="predicted"/>
<protein>
    <submittedName>
        <fullName evidence="2">Uncharacterized protein</fullName>
    </submittedName>
</protein>
<sequence>MIYIKCFTLISFTIIICGTFGQYYKIWSEYPQSILQNEERLTKRPWTLRDPLNCCLDNAKCCRRKRYFGRKLDEDDEDEFGLTRGEHAWKNRVYQIRNRMNPLLVKKFTHERMNKY</sequence>